<keyword evidence="2" id="KW-1185">Reference proteome</keyword>
<accession>A0A5R9FB64</accession>
<dbReference type="SUPFAM" id="SSF53254">
    <property type="entry name" value="Phosphoglycerate mutase-like"/>
    <property type="match status" value="1"/>
</dbReference>
<reference evidence="1 2" key="1">
    <citation type="submission" date="2019-04" db="EMBL/GenBank/DDBJ databases">
        <title>Bacillus caeni sp. nov., a bacterium isolated from mangrove sediment.</title>
        <authorList>
            <person name="Huang H."/>
            <person name="Mo K."/>
            <person name="Hu Y."/>
        </authorList>
    </citation>
    <scope>NUCLEOTIDE SEQUENCE [LARGE SCALE GENOMIC DNA]</scope>
    <source>
        <strain evidence="1 2">HB172195</strain>
    </source>
</reference>
<dbReference type="EMBL" id="SWLG01000004">
    <property type="protein sequence ID" value="TLS38123.1"/>
    <property type="molecule type" value="Genomic_DNA"/>
</dbReference>
<name>A0A5R9FB64_9BACL</name>
<dbReference type="AlphaFoldDB" id="A0A5R9FB64"/>
<dbReference type="SMART" id="SM00855">
    <property type="entry name" value="PGAM"/>
    <property type="match status" value="1"/>
</dbReference>
<dbReference type="OrthoDB" id="9782128at2"/>
<sequence length="182" mass="21171">MRLVAIRHLPTDWNKKGLLQGRRDIPISLYEITNYKAKIFENKKQLKQAEPFDLILTSSLIRTQQTAEQYGYQATTIEPLLDELDFGIYEGRPKSEMINETPEWVEDPLQLSLGEKLVDFEGRIITFLQKYSRYDSILLFGHGSWIRAVKSIEKVGNINLMNRILMENNQLEILADLTEAIR</sequence>
<proteinExistence type="predicted"/>
<dbReference type="InterPro" id="IPR029033">
    <property type="entry name" value="His_PPase_superfam"/>
</dbReference>
<comment type="caution">
    <text evidence="1">The sequence shown here is derived from an EMBL/GenBank/DDBJ whole genome shotgun (WGS) entry which is preliminary data.</text>
</comment>
<evidence type="ECO:0000313" key="2">
    <source>
        <dbReference type="Proteomes" id="UP000308230"/>
    </source>
</evidence>
<organism evidence="1 2">
    <name type="scientific">Exobacillus caeni</name>
    <dbReference type="NCBI Taxonomy" id="2574798"/>
    <lineage>
        <taxon>Bacteria</taxon>
        <taxon>Bacillati</taxon>
        <taxon>Bacillota</taxon>
        <taxon>Bacilli</taxon>
        <taxon>Bacillales</taxon>
        <taxon>Guptibacillaceae</taxon>
        <taxon>Exobacillus</taxon>
    </lineage>
</organism>
<dbReference type="CDD" id="cd07067">
    <property type="entry name" value="HP_PGM_like"/>
    <property type="match status" value="1"/>
</dbReference>
<dbReference type="Pfam" id="PF00300">
    <property type="entry name" value="His_Phos_1"/>
    <property type="match status" value="1"/>
</dbReference>
<dbReference type="Gene3D" id="3.40.50.1240">
    <property type="entry name" value="Phosphoglycerate mutase-like"/>
    <property type="match status" value="1"/>
</dbReference>
<dbReference type="InterPro" id="IPR013078">
    <property type="entry name" value="His_Pase_superF_clade-1"/>
</dbReference>
<protein>
    <submittedName>
        <fullName evidence="1">Phosphoglycerate mutase family protein</fullName>
    </submittedName>
</protein>
<dbReference type="Proteomes" id="UP000308230">
    <property type="component" value="Unassembled WGS sequence"/>
</dbReference>
<gene>
    <name evidence="1" type="ORF">FCL54_06165</name>
</gene>
<dbReference type="RefSeq" id="WP_138124276.1">
    <property type="nucleotide sequence ID" value="NZ_SWLG01000004.1"/>
</dbReference>
<evidence type="ECO:0000313" key="1">
    <source>
        <dbReference type="EMBL" id="TLS38123.1"/>
    </source>
</evidence>